<keyword evidence="1" id="KW-0472">Membrane</keyword>
<evidence type="ECO:0000259" key="2">
    <source>
        <dbReference type="Pfam" id="PF16107"/>
    </source>
</evidence>
<dbReference type="EMBL" id="CAKJTJ010000013">
    <property type="protein sequence ID" value="CAG9621742.1"/>
    <property type="molecule type" value="Genomic_DNA"/>
</dbReference>
<name>A0ABN8AE40_9BACI</name>
<keyword evidence="1" id="KW-0812">Transmembrane</keyword>
<gene>
    <name evidence="3" type="ORF">BACCIP111883_02515</name>
</gene>
<keyword evidence="4" id="KW-1185">Reference proteome</keyword>
<keyword evidence="1" id="KW-1133">Transmembrane helix</keyword>
<reference evidence="3 4" key="1">
    <citation type="submission" date="2021-10" db="EMBL/GenBank/DDBJ databases">
        <authorList>
            <person name="Criscuolo A."/>
        </authorList>
    </citation>
    <scope>NUCLEOTIDE SEQUENCE [LARGE SCALE GENOMIC DNA]</scope>
    <source>
        <strain evidence="4">CIP 111883</strain>
    </source>
</reference>
<evidence type="ECO:0000313" key="3">
    <source>
        <dbReference type="EMBL" id="CAG9621742.1"/>
    </source>
</evidence>
<dbReference type="Pfam" id="PF16107">
    <property type="entry name" value="DUF4825"/>
    <property type="match status" value="1"/>
</dbReference>
<feature type="transmembrane region" description="Helical" evidence="1">
    <location>
        <begin position="45"/>
        <end position="66"/>
    </location>
</feature>
<accession>A0ABN8AE40</accession>
<proteinExistence type="predicted"/>
<protein>
    <recommendedName>
        <fullName evidence="2">DUF4825 domain-containing protein</fullName>
    </recommendedName>
</protein>
<feature type="domain" description="DUF4825" evidence="2">
    <location>
        <begin position="103"/>
        <end position="201"/>
    </location>
</feature>
<dbReference type="Proteomes" id="UP000789833">
    <property type="component" value="Unassembled WGS sequence"/>
</dbReference>
<organism evidence="3 4">
    <name type="scientific">Sutcliffiella rhizosphaerae</name>
    <dbReference type="NCBI Taxonomy" id="2880967"/>
    <lineage>
        <taxon>Bacteria</taxon>
        <taxon>Bacillati</taxon>
        <taxon>Bacillota</taxon>
        <taxon>Bacilli</taxon>
        <taxon>Bacillales</taxon>
        <taxon>Bacillaceae</taxon>
        <taxon>Sutcliffiella</taxon>
    </lineage>
</organism>
<evidence type="ECO:0000256" key="1">
    <source>
        <dbReference type="SAM" id="Phobius"/>
    </source>
</evidence>
<evidence type="ECO:0000313" key="4">
    <source>
        <dbReference type="Proteomes" id="UP000789833"/>
    </source>
</evidence>
<sequence length="252" mass="29030">MNRKLDERLKSMPKPRLNEVDKQKMHQTIMKQKIRKERGSLMGNLKGISMAFASAAVIILFSIIIFSENGAINPTSRGDNTEQVHDNYVSYLSSIEVHDQINQDTAYIGNNGSLGKFHSQILPGKYFANGMELQTSEDPMGINMNYRLSEGNSATDFEKDAFIERNLPYTLIFNATVYFTFFDNGEFVTFHINSLGETISYTFNREQIEELYGKDVRVFKEDKKIWQEEVMQKVLNDRDMVESFIAQIQKSE</sequence>
<dbReference type="RefSeq" id="WP_230501626.1">
    <property type="nucleotide sequence ID" value="NZ_CAKJTJ010000013.1"/>
</dbReference>
<comment type="caution">
    <text evidence="3">The sequence shown here is derived from an EMBL/GenBank/DDBJ whole genome shotgun (WGS) entry which is preliminary data.</text>
</comment>
<dbReference type="InterPro" id="IPR032250">
    <property type="entry name" value="DUF4825"/>
</dbReference>